<feature type="binding site" evidence="13">
    <location>
        <position position="71"/>
    </location>
    <ligand>
        <name>Mg(2+)</name>
        <dbReference type="ChEBI" id="CHEBI:18420"/>
        <label>2</label>
    </ligand>
</feature>
<dbReference type="AlphaFoldDB" id="A0A2M7FYF1"/>
<keyword evidence="6 13" id="KW-0227">DNA damage</keyword>
<protein>
    <recommendedName>
        <fullName evidence="13 14">Crossover junction endodeoxyribonuclease RuvC</fullName>
        <ecNumber evidence="13 14">3.1.21.10</ecNumber>
    </recommendedName>
    <alternativeName>
        <fullName evidence="13">Holliday junction nuclease RuvC</fullName>
    </alternativeName>
    <alternativeName>
        <fullName evidence="13">Holliday junction resolvase RuvC</fullName>
    </alternativeName>
</protein>
<keyword evidence="10 13" id="KW-0233">DNA recombination</keyword>
<accession>A0A2M7FYF1</accession>
<comment type="subcellular location">
    <subcellularLocation>
        <location evidence="13">Cytoplasm</location>
    </subcellularLocation>
</comment>
<evidence type="ECO:0000313" key="16">
    <source>
        <dbReference type="Proteomes" id="UP000231019"/>
    </source>
</evidence>
<dbReference type="GO" id="GO:0008821">
    <property type="term" value="F:crossover junction DNA endonuclease activity"/>
    <property type="evidence" value="ECO:0007669"/>
    <property type="project" value="UniProtKB-UniRule"/>
</dbReference>
<dbReference type="GO" id="GO:0048476">
    <property type="term" value="C:Holliday junction resolvase complex"/>
    <property type="evidence" value="ECO:0007669"/>
    <property type="project" value="UniProtKB-UniRule"/>
</dbReference>
<sequence>MSQPTRILGIDPGSHRVGYGLLDCLPGRFDVVGFGTLETPPKSPASVCLPTIYEDLQELVKGFQPHVVAIEQLFFFRNLTTVMPVAQARGVILLSMAQAGLEVTEYTPLQVKMGLTGYGRASKREVQEAVAQWLGLEKIPKPDDAADALAIALCHAHQIGF</sequence>
<reference evidence="15 16" key="1">
    <citation type="submission" date="2017-09" db="EMBL/GenBank/DDBJ databases">
        <title>Depth-based differentiation of microbial function through sediment-hosted aquifers and enrichment of novel symbionts in the deep terrestrial subsurface.</title>
        <authorList>
            <person name="Probst A.J."/>
            <person name="Ladd B."/>
            <person name="Jarett J.K."/>
            <person name="Geller-Mcgrath D.E."/>
            <person name="Sieber C.M."/>
            <person name="Emerson J.B."/>
            <person name="Anantharaman K."/>
            <person name="Thomas B.C."/>
            <person name="Malmstrom R."/>
            <person name="Stieglmeier M."/>
            <person name="Klingl A."/>
            <person name="Woyke T."/>
            <person name="Ryan C.M."/>
            <person name="Banfield J.F."/>
        </authorList>
    </citation>
    <scope>NUCLEOTIDE SEQUENCE [LARGE SCALE GENOMIC DNA]</scope>
    <source>
        <strain evidence="15">CG17_big_fil_post_rev_8_21_14_2_50_48_46</strain>
    </source>
</reference>
<dbReference type="EMBL" id="PFFQ01000061">
    <property type="protein sequence ID" value="PIW14364.1"/>
    <property type="molecule type" value="Genomic_DNA"/>
</dbReference>
<evidence type="ECO:0000256" key="9">
    <source>
        <dbReference type="ARBA" id="ARBA00023125"/>
    </source>
</evidence>
<dbReference type="GO" id="GO:0006281">
    <property type="term" value="P:DNA repair"/>
    <property type="evidence" value="ECO:0007669"/>
    <property type="project" value="UniProtKB-UniRule"/>
</dbReference>
<dbReference type="GO" id="GO:0005737">
    <property type="term" value="C:cytoplasm"/>
    <property type="evidence" value="ECO:0007669"/>
    <property type="project" value="UniProtKB-SubCell"/>
</dbReference>
<dbReference type="PROSITE" id="PS01321">
    <property type="entry name" value="RUVC"/>
    <property type="match status" value="1"/>
</dbReference>
<evidence type="ECO:0000256" key="13">
    <source>
        <dbReference type="HAMAP-Rule" id="MF_00034"/>
    </source>
</evidence>
<dbReference type="GO" id="GO:0006310">
    <property type="term" value="P:DNA recombination"/>
    <property type="evidence" value="ECO:0007669"/>
    <property type="project" value="UniProtKB-UniRule"/>
</dbReference>
<dbReference type="NCBIfam" id="NF000711">
    <property type="entry name" value="PRK00039.2-1"/>
    <property type="match status" value="1"/>
</dbReference>
<keyword evidence="9 13" id="KW-0238">DNA-binding</keyword>
<comment type="subunit">
    <text evidence="13">Homodimer which binds Holliday junction (HJ) DNA. The HJ becomes 2-fold symmetrical on binding to RuvC with unstacked arms; it has a different conformation from HJ DNA in complex with RuvA. In the full resolvosome a probable DNA-RuvA(4)-RuvB(12)-RuvC(2) complex forms which resolves the HJ.</text>
</comment>
<keyword evidence="5 13" id="KW-0255">Endonuclease</keyword>
<dbReference type="PANTHER" id="PTHR30194:SF3">
    <property type="entry name" value="CROSSOVER JUNCTION ENDODEOXYRIBONUCLEASE RUVC"/>
    <property type="match status" value="1"/>
</dbReference>
<dbReference type="PRINTS" id="PR00696">
    <property type="entry name" value="RSOLVASERUVC"/>
</dbReference>
<keyword evidence="7 13" id="KW-0378">Hydrolase</keyword>
<dbReference type="Gene3D" id="3.30.420.10">
    <property type="entry name" value="Ribonuclease H-like superfamily/Ribonuclease H"/>
    <property type="match status" value="1"/>
</dbReference>
<evidence type="ECO:0000256" key="12">
    <source>
        <dbReference type="ARBA" id="ARBA00029354"/>
    </source>
</evidence>
<name>A0A2M7FYF1_9BACT</name>
<evidence type="ECO:0000313" key="15">
    <source>
        <dbReference type="EMBL" id="PIW14364.1"/>
    </source>
</evidence>
<dbReference type="CDD" id="cd16962">
    <property type="entry name" value="RuvC"/>
    <property type="match status" value="1"/>
</dbReference>
<dbReference type="InterPro" id="IPR002176">
    <property type="entry name" value="X-over_junc_endoDNase_RuvC"/>
</dbReference>
<dbReference type="GO" id="GO:0003677">
    <property type="term" value="F:DNA binding"/>
    <property type="evidence" value="ECO:0007669"/>
    <property type="project" value="UniProtKB-KW"/>
</dbReference>
<evidence type="ECO:0000256" key="3">
    <source>
        <dbReference type="ARBA" id="ARBA00022722"/>
    </source>
</evidence>
<dbReference type="SUPFAM" id="SSF53098">
    <property type="entry name" value="Ribonuclease H-like"/>
    <property type="match status" value="1"/>
</dbReference>
<feature type="binding site" evidence="13">
    <location>
        <position position="144"/>
    </location>
    <ligand>
        <name>Mg(2+)</name>
        <dbReference type="ChEBI" id="CHEBI:18420"/>
        <label>1</label>
    </ligand>
</feature>
<keyword evidence="8 13" id="KW-0460">Magnesium</keyword>
<comment type="cofactor">
    <cofactor evidence="13">
        <name>Mg(2+)</name>
        <dbReference type="ChEBI" id="CHEBI:18420"/>
    </cofactor>
    <text evidence="13">Binds 2 Mg(2+) ion per subunit.</text>
</comment>
<dbReference type="Proteomes" id="UP000231019">
    <property type="component" value="Unassembled WGS sequence"/>
</dbReference>
<dbReference type="NCBIfam" id="TIGR00228">
    <property type="entry name" value="ruvC"/>
    <property type="match status" value="1"/>
</dbReference>
<dbReference type="FunFam" id="3.30.420.10:FF:000002">
    <property type="entry name" value="Crossover junction endodeoxyribonuclease RuvC"/>
    <property type="match status" value="1"/>
</dbReference>
<comment type="similarity">
    <text evidence="1 13">Belongs to the RuvC family.</text>
</comment>
<proteinExistence type="inferred from homology"/>
<comment type="function">
    <text evidence="13">The RuvA-RuvB-RuvC complex processes Holliday junction (HJ) DNA during genetic recombination and DNA repair. Endonuclease that resolves HJ intermediates. Cleaves cruciform DNA by making single-stranded nicks across the HJ at symmetrical positions within the homologous arms, yielding a 5'-phosphate and a 3'-hydroxyl group; requires a central core of homology in the junction. The consensus cleavage sequence is 5'-(A/T)TT(C/G)-3'. Cleavage occurs on the 3'-side of the TT dinucleotide at the point of strand exchange. HJ branch migration catalyzed by RuvA-RuvB allows RuvC to scan DNA until it finds its consensus sequence, where it cleaves and resolves the cruciform DNA.</text>
</comment>
<evidence type="ECO:0000256" key="4">
    <source>
        <dbReference type="ARBA" id="ARBA00022723"/>
    </source>
</evidence>
<gene>
    <name evidence="13" type="primary">ruvC</name>
    <name evidence="15" type="ORF">COW36_22180</name>
</gene>
<dbReference type="PANTHER" id="PTHR30194">
    <property type="entry name" value="CROSSOVER JUNCTION ENDODEOXYRIBONUCLEASE RUVC"/>
    <property type="match status" value="1"/>
</dbReference>
<evidence type="ECO:0000256" key="8">
    <source>
        <dbReference type="ARBA" id="ARBA00022842"/>
    </source>
</evidence>
<evidence type="ECO:0000256" key="11">
    <source>
        <dbReference type="ARBA" id="ARBA00023204"/>
    </source>
</evidence>
<dbReference type="InterPro" id="IPR012337">
    <property type="entry name" value="RNaseH-like_sf"/>
</dbReference>
<evidence type="ECO:0000256" key="1">
    <source>
        <dbReference type="ARBA" id="ARBA00009518"/>
    </source>
</evidence>
<feature type="binding site" evidence="13">
    <location>
        <position position="11"/>
    </location>
    <ligand>
        <name>Mg(2+)</name>
        <dbReference type="ChEBI" id="CHEBI:18420"/>
        <label>1</label>
    </ligand>
</feature>
<comment type="caution">
    <text evidence="15">The sequence shown here is derived from an EMBL/GenBank/DDBJ whole genome shotgun (WGS) entry which is preliminary data.</text>
</comment>
<dbReference type="GO" id="GO:0000287">
    <property type="term" value="F:magnesium ion binding"/>
    <property type="evidence" value="ECO:0007669"/>
    <property type="project" value="UniProtKB-UniRule"/>
</dbReference>
<keyword evidence="4 13" id="KW-0479">Metal-binding</keyword>
<dbReference type="Pfam" id="PF02075">
    <property type="entry name" value="RuvC"/>
    <property type="match status" value="1"/>
</dbReference>
<organism evidence="15 16">
    <name type="scientific">bacterium (Candidatus Blackallbacteria) CG17_big_fil_post_rev_8_21_14_2_50_48_46</name>
    <dbReference type="NCBI Taxonomy" id="2014261"/>
    <lineage>
        <taxon>Bacteria</taxon>
        <taxon>Candidatus Blackallbacteria</taxon>
    </lineage>
</organism>
<keyword evidence="11 13" id="KW-0234">DNA repair</keyword>
<dbReference type="InterPro" id="IPR036397">
    <property type="entry name" value="RNaseH_sf"/>
</dbReference>
<dbReference type="EC" id="3.1.21.10" evidence="13 14"/>
<evidence type="ECO:0000256" key="10">
    <source>
        <dbReference type="ARBA" id="ARBA00023172"/>
    </source>
</evidence>
<keyword evidence="2 13" id="KW-0963">Cytoplasm</keyword>
<evidence type="ECO:0000256" key="2">
    <source>
        <dbReference type="ARBA" id="ARBA00022490"/>
    </source>
</evidence>
<comment type="catalytic activity">
    <reaction evidence="12 13">
        <text>Endonucleolytic cleavage at a junction such as a reciprocal single-stranded crossover between two homologous DNA duplexes (Holliday junction).</text>
        <dbReference type="EC" id="3.1.21.10"/>
    </reaction>
</comment>
<feature type="active site" evidence="13">
    <location>
        <position position="11"/>
    </location>
</feature>
<keyword evidence="3 13" id="KW-0540">Nuclease</keyword>
<dbReference type="HAMAP" id="MF_00034">
    <property type="entry name" value="RuvC"/>
    <property type="match status" value="1"/>
</dbReference>
<evidence type="ECO:0000256" key="5">
    <source>
        <dbReference type="ARBA" id="ARBA00022759"/>
    </source>
</evidence>
<evidence type="ECO:0000256" key="7">
    <source>
        <dbReference type="ARBA" id="ARBA00022801"/>
    </source>
</evidence>
<feature type="active site" evidence="13">
    <location>
        <position position="144"/>
    </location>
</feature>
<dbReference type="InterPro" id="IPR020563">
    <property type="entry name" value="X-over_junc_endoDNase_Mg_BS"/>
</dbReference>
<feature type="active site" evidence="13">
    <location>
        <position position="71"/>
    </location>
</feature>
<evidence type="ECO:0000256" key="14">
    <source>
        <dbReference type="NCBIfam" id="TIGR00228"/>
    </source>
</evidence>
<evidence type="ECO:0000256" key="6">
    <source>
        <dbReference type="ARBA" id="ARBA00022763"/>
    </source>
</evidence>